<feature type="domain" description="NAD(P)-binding" evidence="2">
    <location>
        <begin position="18"/>
        <end position="73"/>
    </location>
</feature>
<dbReference type="AlphaFoldDB" id="A0ABD1XP20"/>
<name>A0ABD1XP20_9MARC</name>
<accession>A0ABD1XP20</accession>
<protein>
    <recommendedName>
        <fullName evidence="2">NAD(P)-binding domain-containing protein</fullName>
    </recommendedName>
</protein>
<dbReference type="EMBL" id="JBHFFA010000008">
    <property type="protein sequence ID" value="KAL2610514.1"/>
    <property type="molecule type" value="Genomic_DNA"/>
</dbReference>
<dbReference type="InterPro" id="IPR016040">
    <property type="entry name" value="NAD(P)-bd_dom"/>
</dbReference>
<dbReference type="GO" id="GO:0016491">
    <property type="term" value="F:oxidoreductase activity"/>
    <property type="evidence" value="ECO:0007669"/>
    <property type="project" value="UniProtKB-KW"/>
</dbReference>
<organism evidence="3 4">
    <name type="scientific">Riccia fluitans</name>
    <dbReference type="NCBI Taxonomy" id="41844"/>
    <lineage>
        <taxon>Eukaryota</taxon>
        <taxon>Viridiplantae</taxon>
        <taxon>Streptophyta</taxon>
        <taxon>Embryophyta</taxon>
        <taxon>Marchantiophyta</taxon>
        <taxon>Marchantiopsida</taxon>
        <taxon>Marchantiidae</taxon>
        <taxon>Marchantiales</taxon>
        <taxon>Ricciaceae</taxon>
        <taxon>Riccia</taxon>
    </lineage>
</organism>
<dbReference type="Gene3D" id="3.40.50.720">
    <property type="entry name" value="NAD(P)-binding Rossmann-like Domain"/>
    <property type="match status" value="1"/>
</dbReference>
<gene>
    <name evidence="3" type="ORF">R1flu_029087</name>
</gene>
<dbReference type="InterPro" id="IPR036291">
    <property type="entry name" value="NAD(P)-bd_dom_sf"/>
</dbReference>
<dbReference type="Pfam" id="PF16363">
    <property type="entry name" value="GDP_Man_Dehyd"/>
    <property type="match status" value="1"/>
</dbReference>
<dbReference type="Proteomes" id="UP001605036">
    <property type="component" value="Unassembled WGS sequence"/>
</dbReference>
<evidence type="ECO:0000256" key="1">
    <source>
        <dbReference type="ARBA" id="ARBA00023002"/>
    </source>
</evidence>
<comment type="caution">
    <text evidence="3">The sequence shown here is derived from an EMBL/GenBank/DDBJ whole genome shotgun (WGS) entry which is preliminary data.</text>
</comment>
<dbReference type="SUPFAM" id="SSF51735">
    <property type="entry name" value="NAD(P)-binding Rossmann-fold domains"/>
    <property type="match status" value="1"/>
</dbReference>
<evidence type="ECO:0000313" key="3">
    <source>
        <dbReference type="EMBL" id="KAL2610514.1"/>
    </source>
</evidence>
<keyword evidence="4" id="KW-1185">Reference proteome</keyword>
<reference evidence="3 4" key="1">
    <citation type="submission" date="2024-09" db="EMBL/GenBank/DDBJ databases">
        <title>Chromosome-scale assembly of Riccia fluitans.</title>
        <authorList>
            <person name="Paukszto L."/>
            <person name="Sawicki J."/>
            <person name="Karawczyk K."/>
            <person name="Piernik-Szablinska J."/>
            <person name="Szczecinska M."/>
            <person name="Mazdziarz M."/>
        </authorList>
    </citation>
    <scope>NUCLEOTIDE SEQUENCE [LARGE SCALE GENOMIC DNA]</scope>
    <source>
        <strain evidence="3">Rf_01</strain>
        <tissue evidence="3">Aerial parts of the thallus</tissue>
    </source>
</reference>
<dbReference type="PANTHER" id="PTHR10366">
    <property type="entry name" value="NAD DEPENDENT EPIMERASE/DEHYDRATASE"/>
    <property type="match status" value="1"/>
</dbReference>
<evidence type="ECO:0000313" key="4">
    <source>
        <dbReference type="Proteomes" id="UP001605036"/>
    </source>
</evidence>
<dbReference type="InterPro" id="IPR050425">
    <property type="entry name" value="NAD(P)_dehydrat-like"/>
</dbReference>
<dbReference type="PANTHER" id="PTHR10366:SF821">
    <property type="entry name" value="TETRAKETIDE ALPHA-PYRONE REDUCTASE 1"/>
    <property type="match status" value="1"/>
</dbReference>
<keyword evidence="1" id="KW-0560">Oxidoreductase</keyword>
<sequence length="117" mass="12845">MRAREGEMATPKELVCMTGAGGYVASYIVKRLLEKGYRVRGTVRDPANSTKTKHLRDLPGAEERLEQVGADLLVEGSFDVAVEGCVGVSTPPVPLYFLESILMSRWLSLPSKERSAF</sequence>
<proteinExistence type="predicted"/>
<evidence type="ECO:0000259" key="2">
    <source>
        <dbReference type="Pfam" id="PF16363"/>
    </source>
</evidence>